<dbReference type="Pfam" id="PF01039">
    <property type="entry name" value="Carboxyl_trans"/>
    <property type="match status" value="1"/>
</dbReference>
<accession>A0A1I7X861</accession>
<evidence type="ECO:0000313" key="4">
    <source>
        <dbReference type="Proteomes" id="UP000095283"/>
    </source>
</evidence>
<dbReference type="PANTHER" id="PTHR22855:SF13">
    <property type="entry name" value="METHYLCROTONOYL-COA CARBOXYLASE BETA CHAIN, MITOCHONDRIAL"/>
    <property type="match status" value="1"/>
</dbReference>
<dbReference type="InterPro" id="IPR055189">
    <property type="entry name" value="RM44_endonuclase"/>
</dbReference>
<keyword evidence="4" id="KW-1185">Reference proteome</keyword>
<dbReference type="InterPro" id="IPR029045">
    <property type="entry name" value="ClpP/crotonase-like_dom_sf"/>
</dbReference>
<dbReference type="Pfam" id="PF22935">
    <property type="entry name" value="RM44_endonuclase"/>
    <property type="match status" value="1"/>
</dbReference>
<dbReference type="GO" id="GO:1905202">
    <property type="term" value="C:methylcrotonoyl-CoA carboxylase complex"/>
    <property type="evidence" value="ECO:0007669"/>
    <property type="project" value="TreeGrafter"/>
</dbReference>
<dbReference type="Gene3D" id="3.90.226.10">
    <property type="entry name" value="2-enoyl-CoA Hydratase, Chain A, domain 1"/>
    <property type="match status" value="1"/>
</dbReference>
<organism evidence="4 5">
    <name type="scientific">Heterorhabditis bacteriophora</name>
    <name type="common">Entomopathogenic nematode worm</name>
    <dbReference type="NCBI Taxonomy" id="37862"/>
    <lineage>
        <taxon>Eukaryota</taxon>
        <taxon>Metazoa</taxon>
        <taxon>Ecdysozoa</taxon>
        <taxon>Nematoda</taxon>
        <taxon>Chromadorea</taxon>
        <taxon>Rhabditida</taxon>
        <taxon>Rhabditina</taxon>
        <taxon>Rhabditomorpha</taxon>
        <taxon>Strongyloidea</taxon>
        <taxon>Heterorhabditidae</taxon>
        <taxon>Heterorhabditis</taxon>
    </lineage>
</organism>
<dbReference type="Proteomes" id="UP000095283">
    <property type="component" value="Unplaced"/>
</dbReference>
<feature type="domain" description="Large ribosomal subunit protein mL44 endonuclease" evidence="3">
    <location>
        <begin position="229"/>
        <end position="282"/>
    </location>
</feature>
<dbReference type="GO" id="GO:0006552">
    <property type="term" value="P:L-leucine catabolic process"/>
    <property type="evidence" value="ECO:0007669"/>
    <property type="project" value="TreeGrafter"/>
</dbReference>
<dbReference type="AlphaFoldDB" id="A0A1I7X861"/>
<evidence type="ECO:0000313" key="5">
    <source>
        <dbReference type="WBParaSite" id="Hba_13830"/>
    </source>
</evidence>
<dbReference type="PANTHER" id="PTHR22855">
    <property type="entry name" value="ACETYL, PROPIONYL, PYRUVATE, AND GLUTACONYL CARBOXYLASE-RELATED"/>
    <property type="match status" value="1"/>
</dbReference>
<evidence type="ECO:0000259" key="3">
    <source>
        <dbReference type="Pfam" id="PF22935"/>
    </source>
</evidence>
<name>A0A1I7X861_HETBA</name>
<proteinExistence type="inferred from homology"/>
<dbReference type="WBParaSite" id="Hba_13830">
    <property type="protein sequence ID" value="Hba_13830"/>
    <property type="gene ID" value="Hba_13830"/>
</dbReference>
<dbReference type="GO" id="GO:0005739">
    <property type="term" value="C:mitochondrion"/>
    <property type="evidence" value="ECO:0007669"/>
    <property type="project" value="TreeGrafter"/>
</dbReference>
<dbReference type="InterPro" id="IPR034733">
    <property type="entry name" value="AcCoA_carboxyl_beta"/>
</dbReference>
<dbReference type="InterPro" id="IPR045190">
    <property type="entry name" value="MCCB/AccD1-like"/>
</dbReference>
<evidence type="ECO:0000259" key="2">
    <source>
        <dbReference type="Pfam" id="PF01039"/>
    </source>
</evidence>
<feature type="domain" description="Acetyl-coenzyme A carboxylase carboxyl transferase subunit beta" evidence="2">
    <location>
        <begin position="78"/>
        <end position="135"/>
    </location>
</feature>
<reference evidence="5" key="1">
    <citation type="submission" date="2016-11" db="UniProtKB">
        <authorList>
            <consortium name="WormBaseParasite"/>
        </authorList>
    </citation>
    <scope>IDENTIFICATION</scope>
</reference>
<comment type="similarity">
    <text evidence="1">Belongs to the AccD/PCCB family.</text>
</comment>
<evidence type="ECO:0000256" key="1">
    <source>
        <dbReference type="ARBA" id="ARBA00006102"/>
    </source>
</evidence>
<sequence length="454" mass="51053">MQIYIYIYICSLFFHCYVYNAHTHYSKVKFTYSINTAMSVVTCTLGARLSKRFIPPTTASWCRSRNQSVIISKLLYGDEEVPAGGILTGIGSVTGRLCIIVANDATVKGGTYYPITVKKHLRAQEIARNLKMYLITTLIFLPIRSISDVFFITRNYSSEIHAFGHRIGARDVSHQDISKVCDNLDSGTCITLNIPCLLRLEQLIILSRVHRLIVLKLMEVLEAPLYTIATKAVTSQLTSDKVLANIAKHIAAHLGLDLLVRTGEYPPLDTSLADAFCALINVVGESRARALVIDMVVPQLIDIDFADIFPLCDPLAVLSDLLKQQGATEVFVFHFHMKRNIMFSFFNIDFRIFLFGEKARQIPFENFTNENYRLKDKCSAGIKKYSTSYLKLSGKSIGVQSKSFKLFNETDIRVDGKLKLVVCNCDIITSDVLFLIVTAVLPYLTYFELEISIS</sequence>
<dbReference type="SUPFAM" id="SSF52096">
    <property type="entry name" value="ClpP/crotonase"/>
    <property type="match status" value="1"/>
</dbReference>
<dbReference type="GO" id="GO:0004485">
    <property type="term" value="F:methylcrotonoyl-CoA carboxylase activity"/>
    <property type="evidence" value="ECO:0007669"/>
    <property type="project" value="TreeGrafter"/>
</dbReference>
<protein>
    <submittedName>
        <fullName evidence="5">Carboxyl_trans domain-containing protein</fullName>
    </submittedName>
</protein>